<evidence type="ECO:0000313" key="5">
    <source>
        <dbReference type="EMBL" id="QNP90541.1"/>
    </source>
</evidence>
<dbReference type="Pfam" id="PF10979">
    <property type="entry name" value="DUF2786"/>
    <property type="match status" value="1"/>
</dbReference>
<accession>A0A7H0JZS5</accession>
<dbReference type="Pfam" id="PF23771">
    <property type="entry name" value="DUF7168"/>
    <property type="match status" value="1"/>
</dbReference>
<name>A0A7H0JZS5_9CORY</name>
<organism evidence="5 6">
    <name type="scientific">Corynebacterium lujinxingii</name>
    <dbReference type="NCBI Taxonomy" id="2763010"/>
    <lineage>
        <taxon>Bacteria</taxon>
        <taxon>Bacillati</taxon>
        <taxon>Actinomycetota</taxon>
        <taxon>Actinomycetes</taxon>
        <taxon>Mycobacteriales</taxon>
        <taxon>Corynebacteriaceae</taxon>
        <taxon>Corynebacterium</taxon>
    </lineage>
</organism>
<dbReference type="KEGG" id="cluj:IAU68_01755"/>
<proteinExistence type="predicted"/>
<evidence type="ECO:0000256" key="1">
    <source>
        <dbReference type="SAM" id="MobiDB-lite"/>
    </source>
</evidence>
<dbReference type="EMBL" id="JACMYE010000005">
    <property type="protein sequence ID" value="MBC3178969.1"/>
    <property type="molecule type" value="Genomic_DNA"/>
</dbReference>
<dbReference type="EMBL" id="CP061032">
    <property type="protein sequence ID" value="QNP90541.1"/>
    <property type="molecule type" value="Genomic_DNA"/>
</dbReference>
<reference evidence="6 7" key="1">
    <citation type="submission" date="2020-08" db="EMBL/GenBank/DDBJ databases">
        <title>novel species in genus Corynebacterium.</title>
        <authorList>
            <person name="Zhang G."/>
        </authorList>
    </citation>
    <scope>NUCLEOTIDE SEQUENCE [LARGE SCALE GENOMIC DNA]</scope>
    <source>
        <strain evidence="5">Zg-917</strain>
        <strain evidence="6 7">zg-917</strain>
    </source>
</reference>
<keyword evidence="7" id="KW-1185">Reference proteome</keyword>
<evidence type="ECO:0000313" key="4">
    <source>
        <dbReference type="EMBL" id="MBC3178969.1"/>
    </source>
</evidence>
<sequence length="238" mass="26379">MRTEDKIKQRVQKLLNQAADREGTPEGDAFYARAFELMAQYGYDERDLGNPDAGDALGKREYDFRGAYTDMQATLLHAISGALHCTGFTQRVYNSTRVKDAVIFGLERHLDRVDLLYALLLPVMLAESQKIRATSFAESTVVMRRSFMEGFASSIAARLTKAENNAGQEDGEYALVLIDDAAKAEQARAKFVEEQGYILSPHATNRSFDPDAYLSGHAAGENSDLGQTRVQARPALPF</sequence>
<protein>
    <submittedName>
        <fullName evidence="5">DUF2786 domain-containing protein</fullName>
    </submittedName>
</protein>
<feature type="domain" description="DUF2786" evidence="2">
    <location>
        <begin position="6"/>
        <end position="42"/>
    </location>
</feature>
<gene>
    <name evidence="4" type="ORF">H7348_06560</name>
    <name evidence="5" type="ORF">IAU68_01755</name>
</gene>
<evidence type="ECO:0000259" key="2">
    <source>
        <dbReference type="Pfam" id="PF10979"/>
    </source>
</evidence>
<feature type="domain" description="DUF7168" evidence="3">
    <location>
        <begin position="71"/>
        <end position="186"/>
    </location>
</feature>
<dbReference type="AlphaFoldDB" id="A0A7H0JZS5"/>
<dbReference type="InterPro" id="IPR024498">
    <property type="entry name" value="DUF2786"/>
</dbReference>
<dbReference type="RefSeq" id="WP_171194334.1">
    <property type="nucleotide sequence ID" value="NZ_CP061032.1"/>
</dbReference>
<evidence type="ECO:0000313" key="6">
    <source>
        <dbReference type="Proteomes" id="UP000516235"/>
    </source>
</evidence>
<dbReference type="InterPro" id="IPR055592">
    <property type="entry name" value="DUF7168"/>
</dbReference>
<dbReference type="Proteomes" id="UP000516235">
    <property type="component" value="Chromosome"/>
</dbReference>
<evidence type="ECO:0000313" key="7">
    <source>
        <dbReference type="Proteomes" id="UP000642876"/>
    </source>
</evidence>
<evidence type="ECO:0000259" key="3">
    <source>
        <dbReference type="Pfam" id="PF23771"/>
    </source>
</evidence>
<feature type="region of interest" description="Disordered" evidence="1">
    <location>
        <begin position="219"/>
        <end position="238"/>
    </location>
</feature>
<dbReference type="Proteomes" id="UP000642876">
    <property type="component" value="Unassembled WGS sequence"/>
</dbReference>